<organism>
    <name type="scientific">Ixodes scapularis</name>
    <name type="common">Black-legged tick</name>
    <name type="synonym">Deer tick</name>
    <dbReference type="NCBI Taxonomy" id="6945"/>
    <lineage>
        <taxon>Eukaryota</taxon>
        <taxon>Metazoa</taxon>
        <taxon>Ecdysozoa</taxon>
        <taxon>Arthropoda</taxon>
        <taxon>Chelicerata</taxon>
        <taxon>Arachnida</taxon>
        <taxon>Acari</taxon>
        <taxon>Parasitiformes</taxon>
        <taxon>Ixodida</taxon>
        <taxon>Ixodoidea</taxon>
        <taxon>Ixodidae</taxon>
        <taxon>Ixodinae</taxon>
        <taxon>Ixodes</taxon>
    </lineage>
</organism>
<dbReference type="GO" id="GO:0008270">
    <property type="term" value="F:zinc ion binding"/>
    <property type="evidence" value="ECO:0007669"/>
    <property type="project" value="InterPro"/>
</dbReference>
<dbReference type="InParanoid" id="B7QC27"/>
<evidence type="ECO:0000313" key="11">
    <source>
        <dbReference type="EMBL" id="EEC16399.1"/>
    </source>
</evidence>
<feature type="disulfide bond" evidence="7">
    <location>
        <begin position="23"/>
        <end position="149"/>
    </location>
</feature>
<dbReference type="FunFam" id="3.40.80.10:FF:000001">
    <property type="entry name" value="Peptidoglycan recognition protein 1"/>
    <property type="match status" value="1"/>
</dbReference>
<evidence type="ECO:0000259" key="10">
    <source>
        <dbReference type="SMART" id="SM00701"/>
    </source>
</evidence>
<feature type="chain" id="PRO_5010826823" description="Peptidoglycan-recognition protein" evidence="8">
    <location>
        <begin position="22"/>
        <end position="197"/>
    </location>
</feature>
<dbReference type="VEuPathDB" id="VectorBase:ISCW022212"/>
<evidence type="ECO:0000313" key="13">
    <source>
        <dbReference type="Proteomes" id="UP000001555"/>
    </source>
</evidence>
<dbReference type="GO" id="GO:0009253">
    <property type="term" value="P:peptidoglycan catabolic process"/>
    <property type="evidence" value="ECO:0007669"/>
    <property type="project" value="InterPro"/>
</dbReference>
<dbReference type="InterPro" id="IPR036505">
    <property type="entry name" value="Amidase/PGRP_sf"/>
</dbReference>
<dbReference type="PaxDb" id="6945-B7QC27"/>
<keyword evidence="2 6" id="KW-0399">Innate immunity</keyword>
<evidence type="ECO:0000256" key="2">
    <source>
        <dbReference type="ARBA" id="ARBA00022588"/>
    </source>
</evidence>
<dbReference type="InterPro" id="IPR002502">
    <property type="entry name" value="Amidase_domain"/>
</dbReference>
<dbReference type="SMART" id="SM00644">
    <property type="entry name" value="Ami_2"/>
    <property type="match status" value="1"/>
</dbReference>
<dbReference type="OrthoDB" id="10001926at2759"/>
<evidence type="ECO:0000256" key="6">
    <source>
        <dbReference type="PIRNR" id="PIRNR037945"/>
    </source>
</evidence>
<keyword evidence="3 8" id="KW-0732">Signal</keyword>
<proteinExistence type="inferred from homology"/>
<dbReference type="VEuPathDB" id="VectorBase:ISCP_036853"/>
<reference evidence="11 13" key="1">
    <citation type="submission" date="2008-03" db="EMBL/GenBank/DDBJ databases">
        <title>Annotation of Ixodes scapularis.</title>
        <authorList>
            <consortium name="Ixodes scapularis Genome Project Consortium"/>
            <person name="Caler E."/>
            <person name="Hannick L.I."/>
            <person name="Bidwell S."/>
            <person name="Joardar V."/>
            <person name="Thiagarajan M."/>
            <person name="Amedeo P."/>
            <person name="Galinsky K.J."/>
            <person name="Schobel S."/>
            <person name="Inman J."/>
            <person name="Hostetler J."/>
            <person name="Miller J."/>
            <person name="Hammond M."/>
            <person name="Megy K."/>
            <person name="Lawson D."/>
            <person name="Kodira C."/>
            <person name="Sutton G."/>
            <person name="Meyer J."/>
            <person name="Hill C.A."/>
            <person name="Birren B."/>
            <person name="Nene V."/>
            <person name="Collins F."/>
            <person name="Alarcon-Chaidez F."/>
            <person name="Wikel S."/>
            <person name="Strausberg R."/>
        </authorList>
    </citation>
    <scope>NUCLEOTIDE SEQUENCE [LARGE SCALE GENOMIC DNA]</scope>
    <source>
        <strain evidence="13">Wikel</strain>
        <strain evidence="11">Wikel colony</strain>
    </source>
</reference>
<keyword evidence="5 7" id="KW-1015">Disulfide bond</keyword>
<dbReference type="InterPro" id="IPR006619">
    <property type="entry name" value="PGRP_domain_met/bac"/>
</dbReference>
<dbReference type="InterPro" id="IPR015510">
    <property type="entry name" value="PGRP"/>
</dbReference>
<evidence type="ECO:0000256" key="8">
    <source>
        <dbReference type="SAM" id="SignalP"/>
    </source>
</evidence>
<keyword evidence="13" id="KW-1185">Reference proteome</keyword>
<dbReference type="InterPro" id="IPR017331">
    <property type="entry name" value="Peptidoglycan_recognition"/>
</dbReference>
<dbReference type="KEGG" id="isc:8038998"/>
<dbReference type="Proteomes" id="UP000001555">
    <property type="component" value="Unassembled WGS sequence"/>
</dbReference>
<evidence type="ECO:0000256" key="5">
    <source>
        <dbReference type="ARBA" id="ARBA00023157"/>
    </source>
</evidence>
<dbReference type="EMBL" id="ABJB010506466">
    <property type="status" value="NOT_ANNOTATED_CDS"/>
    <property type="molecule type" value="Genomic_DNA"/>
</dbReference>
<dbReference type="FunCoup" id="B7QC27">
    <property type="interactions" value="20"/>
</dbReference>
<dbReference type="SMART" id="SM00701">
    <property type="entry name" value="PGRP"/>
    <property type="match status" value="1"/>
</dbReference>
<gene>
    <name evidence="12" type="primary">8038998</name>
    <name evidence="11" type="ORF">IscW_ISCW022212</name>
</gene>
<sequence length="197" mass="21272">MWGQIALGLSVIAAVLTCAAAQCSGVEIVPRRDWGARAPKGRTAIKNARVPYVFIHHTTGSGCDSKVSCSRSIRGHQNYHMDKNGWSDIGYSFLVGGDGRVYEGRGWGTVGAHTRGYNSNGIAISFVGNFMAQNPNQAMLNAAQKLIACGIKMGKISSTHSLHGHRDANCTACPGNMLYNIIKKWARFGGRLKKFIC</sequence>
<dbReference type="STRING" id="6945.B7QC27"/>
<keyword evidence="11" id="KW-0378">Hydrolase</keyword>
<feature type="disulfide bond" evidence="7">
    <location>
        <begin position="63"/>
        <end position="69"/>
    </location>
</feature>
<dbReference type="EMBL" id="ABJB010072767">
    <property type="status" value="NOT_ANNOTATED_CDS"/>
    <property type="molecule type" value="Genomic_DNA"/>
</dbReference>
<dbReference type="EnsemblMetazoa" id="ISCW022212-RA">
    <property type="protein sequence ID" value="ISCW022212-PA"/>
    <property type="gene ID" value="ISCW022212"/>
</dbReference>
<dbReference type="PANTHER" id="PTHR11022:SF41">
    <property type="entry name" value="PEPTIDOGLYCAN-RECOGNITION PROTEIN LC-RELATED"/>
    <property type="match status" value="1"/>
</dbReference>
<feature type="domain" description="Peptidoglycan recognition protein family" evidence="10">
    <location>
        <begin position="26"/>
        <end position="169"/>
    </location>
</feature>
<evidence type="ECO:0000256" key="4">
    <source>
        <dbReference type="ARBA" id="ARBA00022859"/>
    </source>
</evidence>
<dbReference type="GO" id="GO:0042834">
    <property type="term" value="F:peptidoglycan binding"/>
    <property type="evidence" value="ECO:0007669"/>
    <property type="project" value="InterPro"/>
</dbReference>
<comment type="similarity">
    <text evidence="1 6">Belongs to the N-acetylmuramoyl-L-alanine amidase 2 family.</text>
</comment>
<dbReference type="Pfam" id="PF01510">
    <property type="entry name" value="Amidase_2"/>
    <property type="match status" value="1"/>
</dbReference>
<evidence type="ECO:0000256" key="7">
    <source>
        <dbReference type="PIRSR" id="PIRSR037945-1"/>
    </source>
</evidence>
<dbReference type="GO" id="GO:0045087">
    <property type="term" value="P:innate immune response"/>
    <property type="evidence" value="ECO:0007669"/>
    <property type="project" value="UniProtKB-KW"/>
</dbReference>
<dbReference type="PANTHER" id="PTHR11022">
    <property type="entry name" value="PEPTIDOGLYCAN RECOGNITION PROTEIN"/>
    <property type="match status" value="1"/>
</dbReference>
<dbReference type="VEuPathDB" id="VectorBase:ISCI022212"/>
<evidence type="ECO:0000256" key="1">
    <source>
        <dbReference type="ARBA" id="ARBA00007553"/>
    </source>
</evidence>
<dbReference type="EMBL" id="DS904186">
    <property type="protein sequence ID" value="EEC16399.1"/>
    <property type="molecule type" value="Genomic_DNA"/>
</dbReference>
<feature type="domain" description="N-acetylmuramoyl-L-alanine amidase" evidence="9">
    <location>
        <begin position="38"/>
        <end position="175"/>
    </location>
</feature>
<protein>
    <recommendedName>
        <fullName evidence="6">Peptidoglycan-recognition protein</fullName>
    </recommendedName>
</protein>
<dbReference type="Gene3D" id="3.40.80.10">
    <property type="entry name" value="Peptidoglycan recognition protein-like"/>
    <property type="match status" value="1"/>
</dbReference>
<evidence type="ECO:0000256" key="3">
    <source>
        <dbReference type="ARBA" id="ARBA00022729"/>
    </source>
</evidence>
<dbReference type="CDD" id="cd06583">
    <property type="entry name" value="PGRP"/>
    <property type="match status" value="1"/>
</dbReference>
<feature type="signal peptide" evidence="8">
    <location>
        <begin position="1"/>
        <end position="21"/>
    </location>
</feature>
<evidence type="ECO:0000259" key="9">
    <source>
        <dbReference type="SMART" id="SM00644"/>
    </source>
</evidence>
<evidence type="ECO:0000313" key="12">
    <source>
        <dbReference type="EnsemblMetazoa" id="ISCW022212-PA"/>
    </source>
</evidence>
<keyword evidence="4 6" id="KW-0391">Immunity</keyword>
<name>B7QC27_IXOSC</name>
<dbReference type="AlphaFoldDB" id="B7QC27"/>
<dbReference type="SMR" id="B7QC27"/>
<accession>B7QC27</accession>
<dbReference type="GO" id="GO:0008745">
    <property type="term" value="F:N-acetylmuramoyl-L-alanine amidase activity"/>
    <property type="evidence" value="ECO:0007669"/>
    <property type="project" value="InterPro"/>
</dbReference>
<reference evidence="12" key="2">
    <citation type="submission" date="2020-05" db="UniProtKB">
        <authorList>
            <consortium name="EnsemblMetazoa"/>
        </authorList>
    </citation>
    <scope>IDENTIFICATION</scope>
    <source>
        <strain evidence="12">wikel</strain>
    </source>
</reference>
<dbReference type="HOGENOM" id="CLU_037559_3_2_1"/>
<dbReference type="SUPFAM" id="SSF55846">
    <property type="entry name" value="N-acetylmuramoyl-L-alanine amidase-like"/>
    <property type="match status" value="1"/>
</dbReference>
<dbReference type="PIRSF" id="PIRSF037945">
    <property type="entry name" value="PGRPs"/>
    <property type="match status" value="1"/>
</dbReference>